<dbReference type="EMBL" id="CALNXJ010000032">
    <property type="protein sequence ID" value="CAH3138302.1"/>
    <property type="molecule type" value="Genomic_DNA"/>
</dbReference>
<proteinExistence type="predicted"/>
<accession>A0AAU9X7I3</accession>
<organism evidence="1 2">
    <name type="scientific">Pocillopora meandrina</name>
    <dbReference type="NCBI Taxonomy" id="46732"/>
    <lineage>
        <taxon>Eukaryota</taxon>
        <taxon>Metazoa</taxon>
        <taxon>Cnidaria</taxon>
        <taxon>Anthozoa</taxon>
        <taxon>Hexacorallia</taxon>
        <taxon>Scleractinia</taxon>
        <taxon>Astrocoeniina</taxon>
        <taxon>Pocilloporidae</taxon>
        <taxon>Pocillopora</taxon>
    </lineage>
</organism>
<reference evidence="1 2" key="1">
    <citation type="submission" date="2022-05" db="EMBL/GenBank/DDBJ databases">
        <authorList>
            <consortium name="Genoscope - CEA"/>
            <person name="William W."/>
        </authorList>
    </citation>
    <scope>NUCLEOTIDE SEQUENCE [LARGE SCALE GENOMIC DNA]</scope>
</reference>
<dbReference type="AlphaFoldDB" id="A0AAU9X7I3"/>
<keyword evidence="2" id="KW-1185">Reference proteome</keyword>
<feature type="non-terminal residue" evidence="1">
    <location>
        <position position="1"/>
    </location>
</feature>
<comment type="caution">
    <text evidence="1">The sequence shown here is derived from an EMBL/GenBank/DDBJ whole genome shotgun (WGS) entry which is preliminary data.</text>
</comment>
<evidence type="ECO:0000313" key="2">
    <source>
        <dbReference type="Proteomes" id="UP001159428"/>
    </source>
</evidence>
<dbReference type="Proteomes" id="UP001159428">
    <property type="component" value="Unassembled WGS sequence"/>
</dbReference>
<evidence type="ECO:0000313" key="1">
    <source>
        <dbReference type="EMBL" id="CAH3138302.1"/>
    </source>
</evidence>
<gene>
    <name evidence="1" type="ORF">PMEA_00018363</name>
</gene>
<name>A0AAU9X7I3_9CNID</name>
<sequence>LRADRNVLGAELGRYINWEHIKSAMEVLYSLLIIFLMADTCCSQTCSNANWWHTFDREGWSYCDCKNQYMTGLWRNDAKGSDDGIYLIEHVKCCVAPYGMKDVPASCKTANWWKILDSTNKWATCPDGYFMGGLYRTGKNHWLHNIEEARCCKPEGLPDKYADCYNENVWGSFDGKGLSECKREGYYMAGIFRGKCDKLYCLEEFKCCRMIGKRDDIITYIIR</sequence>
<protein>
    <submittedName>
        <fullName evidence="1">Uncharacterized protein</fullName>
    </submittedName>
</protein>